<gene>
    <name evidence="1" type="ORF">TSPGSL018_23755</name>
</gene>
<name>A0A061RQR7_9CHLO</name>
<dbReference type="AlphaFoldDB" id="A0A061RQR7"/>
<dbReference type="EMBL" id="GBEZ01010460">
    <property type="protein sequence ID" value="JAC75217.1"/>
    <property type="molecule type" value="Transcribed_RNA"/>
</dbReference>
<proteinExistence type="predicted"/>
<reference evidence="1" key="1">
    <citation type="submission" date="2014-05" db="EMBL/GenBank/DDBJ databases">
        <title>The transcriptome of the halophilic microalga Tetraselmis sp. GSL018 isolated from the Great Salt Lake, Utah.</title>
        <authorList>
            <person name="Jinkerson R.E."/>
            <person name="D'Adamo S."/>
            <person name="Posewitz M.C."/>
        </authorList>
    </citation>
    <scope>NUCLEOTIDE SEQUENCE</scope>
    <source>
        <strain evidence="1">GSL018</strain>
    </source>
</reference>
<organism evidence="1">
    <name type="scientific">Tetraselmis sp. GSL018</name>
    <dbReference type="NCBI Taxonomy" id="582737"/>
    <lineage>
        <taxon>Eukaryota</taxon>
        <taxon>Viridiplantae</taxon>
        <taxon>Chlorophyta</taxon>
        <taxon>core chlorophytes</taxon>
        <taxon>Chlorodendrophyceae</taxon>
        <taxon>Chlorodendrales</taxon>
        <taxon>Chlorodendraceae</taxon>
        <taxon>Tetraselmis</taxon>
    </lineage>
</organism>
<evidence type="ECO:0000313" key="1">
    <source>
        <dbReference type="EMBL" id="JAC75217.1"/>
    </source>
</evidence>
<accession>A0A061RQR7</accession>
<feature type="non-terminal residue" evidence="1">
    <location>
        <position position="1"/>
    </location>
</feature>
<sequence>SAQASSKAILRAAGALPCETALTARLQILRHMNTMKTMLLEL</sequence>
<protein>
    <submittedName>
        <fullName evidence="1">Uncharacterized protein</fullName>
    </submittedName>
</protein>